<comment type="caution">
    <text evidence="1">The sequence shown here is derived from an EMBL/GenBank/DDBJ whole genome shotgun (WGS) entry which is preliminary data.</text>
</comment>
<organism evidence="1 2">
    <name type="scientific">Caballeronia arvi</name>
    <dbReference type="NCBI Taxonomy" id="1777135"/>
    <lineage>
        <taxon>Bacteria</taxon>
        <taxon>Pseudomonadati</taxon>
        <taxon>Pseudomonadota</taxon>
        <taxon>Betaproteobacteria</taxon>
        <taxon>Burkholderiales</taxon>
        <taxon>Burkholderiaceae</taxon>
        <taxon>Caballeronia</taxon>
    </lineage>
</organism>
<reference evidence="1" key="1">
    <citation type="submission" date="2016-01" db="EMBL/GenBank/DDBJ databases">
        <authorList>
            <person name="Peeters C."/>
        </authorList>
    </citation>
    <scope>NUCLEOTIDE SEQUENCE [LARGE SCALE GENOMIC DNA]</scope>
    <source>
        <strain evidence="1">LMG 29317</strain>
    </source>
</reference>
<dbReference type="EMBL" id="FCOM02000039">
    <property type="protein sequence ID" value="SAL81935.1"/>
    <property type="molecule type" value="Genomic_DNA"/>
</dbReference>
<evidence type="ECO:0000313" key="2">
    <source>
        <dbReference type="Proteomes" id="UP000055019"/>
    </source>
</evidence>
<dbReference type="Proteomes" id="UP000055019">
    <property type="component" value="Unassembled WGS sequence"/>
</dbReference>
<keyword evidence="2" id="KW-1185">Reference proteome</keyword>
<gene>
    <name evidence="1" type="ORF">AWB74_06102</name>
</gene>
<dbReference type="RefSeq" id="WP_407642489.1">
    <property type="nucleotide sequence ID" value="NZ_FCOM02000039.1"/>
</dbReference>
<evidence type="ECO:0000313" key="1">
    <source>
        <dbReference type="EMBL" id="SAL81935.1"/>
    </source>
</evidence>
<dbReference type="AlphaFoldDB" id="A0A158KLR8"/>
<accession>A0A158KLR8</accession>
<name>A0A158KLR8_9BURK</name>
<protein>
    <submittedName>
        <fullName evidence="1">Uncharacterized protein</fullName>
    </submittedName>
</protein>
<proteinExistence type="predicted"/>
<sequence>MTIDGNHATPGRMNLRQRLDWLFVTICVARYPIHTGAGELAVAYIAATGMPYTTHRGLLRSRHLTKDLAELHERGLVKREIVVLRQGGRIAVVNKYALTAKGRDQAKVIIARTICVELIPAAEDVYT</sequence>